<dbReference type="InterPro" id="IPR045864">
    <property type="entry name" value="aa-tRNA-synth_II/BPL/LPL"/>
</dbReference>
<name>A0A5E4Q492_9NEOP</name>
<keyword evidence="7" id="KW-0547">Nucleotide-binding</keyword>
<dbReference type="FunFam" id="3.10.20.30:FF:000006">
    <property type="entry name" value="Threonine--tRNA ligase, cytoplasmic"/>
    <property type="match status" value="1"/>
</dbReference>
<dbReference type="InterPro" id="IPR006195">
    <property type="entry name" value="aa-tRNA-synth_II"/>
</dbReference>
<dbReference type="InterPro" id="IPR033728">
    <property type="entry name" value="ThrRS_core"/>
</dbReference>
<evidence type="ECO:0000256" key="2">
    <source>
        <dbReference type="ARBA" id="ARBA00008226"/>
    </source>
</evidence>
<dbReference type="SMART" id="SM00863">
    <property type="entry name" value="tRNA_SAD"/>
    <property type="match status" value="1"/>
</dbReference>
<dbReference type="FunFam" id="3.30.980.10:FF:000003">
    <property type="entry name" value="Threonine--tRNA ligase, cytoplasmic"/>
    <property type="match status" value="1"/>
</dbReference>
<dbReference type="Pfam" id="PF00587">
    <property type="entry name" value="tRNA-synt_2b"/>
    <property type="match status" value="1"/>
</dbReference>
<dbReference type="InterPro" id="IPR018163">
    <property type="entry name" value="Thr/Ala-tRNA-synth_IIc_edit"/>
</dbReference>
<dbReference type="Gene3D" id="3.30.930.10">
    <property type="entry name" value="Bira Bifunctional Protein, Domain 2"/>
    <property type="match status" value="2"/>
</dbReference>
<evidence type="ECO:0000256" key="1">
    <source>
        <dbReference type="ARBA" id="ARBA00004496"/>
    </source>
</evidence>
<dbReference type="InterPro" id="IPR004154">
    <property type="entry name" value="Anticodon-bd"/>
</dbReference>
<evidence type="ECO:0000256" key="6">
    <source>
        <dbReference type="ARBA" id="ARBA00022723"/>
    </source>
</evidence>
<dbReference type="InterPro" id="IPR012947">
    <property type="entry name" value="tRNA_SAD"/>
</dbReference>
<evidence type="ECO:0000256" key="7">
    <source>
        <dbReference type="ARBA" id="ARBA00022741"/>
    </source>
</evidence>
<evidence type="ECO:0000259" key="15">
    <source>
        <dbReference type="PROSITE" id="PS51880"/>
    </source>
</evidence>
<evidence type="ECO:0000256" key="10">
    <source>
        <dbReference type="ARBA" id="ARBA00022917"/>
    </source>
</evidence>
<keyword evidence="6" id="KW-0479">Metal-binding</keyword>
<dbReference type="GO" id="GO:0046872">
    <property type="term" value="F:metal ion binding"/>
    <property type="evidence" value="ECO:0007669"/>
    <property type="project" value="UniProtKB-KW"/>
</dbReference>
<sequence>MLKLISVRRACVVRFKGGYATWSQKKAMKEKKKKEETTGSVSELNPWPEYIQKRLDLWDKYKVQYEEQIASKADVSIVVTLPDGKTVEAKAWKTTPYDVAKGISQGLADSTIIARVNGVLWDLDRPLEGDSKLELLRWDNTDAQAVFWHSSAHMLGEAMERIYGGCLCYGPPIEEGFYYDMYYPEKGISSTDFQTVEGLVKKIAKEKQPFERLELTKEQLLEMFDYNPFKVRILKEKVNTPTTTVYRCGPLIDLCRGPHVRHTGKVKAFKVTKNSSTYWEGKADAETLQRMYGVSFPEPKQLKEWEIIQEEAAKRDHRKIGKEQELYFFHELSPGSCFFQPRGAHIYNTLVQFIREQYRVRGFQEVVSPNMYNAKLWQTSGHWAHYAENMFSFDIEKETFALKPMNCPGHCLMFDNRVRSWRELPLRLADFGVLHRNELSGALTGLTRNGCLNFLEHIYSTFGFTFQLKLSTRPEKYLGDLESWNHAEKALEDSLNKFGKPWQLNPGDGAFYGPKIDITIQDALRRSHQCATIQLDFQLPERFNLSYVSESGEKKRPVIIHRAILGSVERMIAILSESYAGKWPFWLSPRQACVVPVGPTFDEYATQVKDKLFASGFMCEVDTDAGDTLNKKVRNAQLAQFNYILVVGEREKTSNTVNIRTRDNKVHGEMSVDALIEHFGKLARDKTLAEDSQLLK</sequence>
<comment type="catalytic activity">
    <reaction evidence="13">
        <text>tRNA(Thr) + L-threonine + ATP = L-threonyl-tRNA(Thr) + AMP + diphosphate + H(+)</text>
        <dbReference type="Rhea" id="RHEA:24624"/>
        <dbReference type="Rhea" id="RHEA-COMP:9670"/>
        <dbReference type="Rhea" id="RHEA-COMP:9704"/>
        <dbReference type="ChEBI" id="CHEBI:15378"/>
        <dbReference type="ChEBI" id="CHEBI:30616"/>
        <dbReference type="ChEBI" id="CHEBI:33019"/>
        <dbReference type="ChEBI" id="CHEBI:57926"/>
        <dbReference type="ChEBI" id="CHEBI:78442"/>
        <dbReference type="ChEBI" id="CHEBI:78534"/>
        <dbReference type="ChEBI" id="CHEBI:456215"/>
        <dbReference type="EC" id="6.1.1.3"/>
    </reaction>
</comment>
<keyword evidence="10" id="KW-0648">Protein biosynthesis</keyword>
<dbReference type="HAMAP" id="MF_00184">
    <property type="entry name" value="Thr_tRNA_synth"/>
    <property type="match status" value="1"/>
</dbReference>
<protein>
    <recommendedName>
        <fullName evidence="3">threonine--tRNA ligase</fullName>
        <ecNumber evidence="3">6.1.1.3</ecNumber>
    </recommendedName>
    <alternativeName>
        <fullName evidence="12">Threonyl-tRNA synthetase</fullName>
    </alternativeName>
</protein>
<dbReference type="InterPro" id="IPR036621">
    <property type="entry name" value="Anticodon-bd_dom_sf"/>
</dbReference>
<dbReference type="GO" id="GO:0004829">
    <property type="term" value="F:threonine-tRNA ligase activity"/>
    <property type="evidence" value="ECO:0007669"/>
    <property type="project" value="UniProtKB-EC"/>
</dbReference>
<evidence type="ECO:0000256" key="5">
    <source>
        <dbReference type="ARBA" id="ARBA00022598"/>
    </source>
</evidence>
<dbReference type="InterPro" id="IPR012676">
    <property type="entry name" value="TGS-like"/>
</dbReference>
<dbReference type="Proteomes" id="UP000324832">
    <property type="component" value="Unassembled WGS sequence"/>
</dbReference>
<dbReference type="PROSITE" id="PS51880">
    <property type="entry name" value="TGS"/>
    <property type="match status" value="1"/>
</dbReference>
<dbReference type="CDD" id="cd00860">
    <property type="entry name" value="ThrRS_anticodon"/>
    <property type="match status" value="1"/>
</dbReference>
<dbReference type="GO" id="GO:0005524">
    <property type="term" value="F:ATP binding"/>
    <property type="evidence" value="ECO:0007669"/>
    <property type="project" value="UniProtKB-KW"/>
</dbReference>
<dbReference type="SUPFAM" id="SSF81271">
    <property type="entry name" value="TGS-like"/>
    <property type="match status" value="1"/>
</dbReference>
<evidence type="ECO:0000256" key="8">
    <source>
        <dbReference type="ARBA" id="ARBA00022833"/>
    </source>
</evidence>
<dbReference type="SUPFAM" id="SSF52954">
    <property type="entry name" value="Class II aaRS ABD-related"/>
    <property type="match status" value="1"/>
</dbReference>
<dbReference type="PRINTS" id="PR01047">
    <property type="entry name" value="TRNASYNTHTHR"/>
</dbReference>
<dbReference type="EC" id="6.1.1.3" evidence="3"/>
<evidence type="ECO:0000313" key="16">
    <source>
        <dbReference type="EMBL" id="VVC93084.1"/>
    </source>
</evidence>
<dbReference type="PANTHER" id="PTHR11451:SF46">
    <property type="entry name" value="THREONINE--TRNA LIGASE"/>
    <property type="match status" value="1"/>
</dbReference>
<dbReference type="Gene3D" id="3.10.20.30">
    <property type="match status" value="1"/>
</dbReference>
<dbReference type="Pfam" id="PF03129">
    <property type="entry name" value="HGTP_anticodon"/>
    <property type="match status" value="1"/>
</dbReference>
<proteinExistence type="inferred from homology"/>
<dbReference type="EMBL" id="FZQP02001515">
    <property type="protein sequence ID" value="VVC93084.1"/>
    <property type="molecule type" value="Genomic_DNA"/>
</dbReference>
<dbReference type="CDD" id="cd01667">
    <property type="entry name" value="TGS_ThrRS"/>
    <property type="match status" value="1"/>
</dbReference>
<feature type="domain" description="Aminoacyl-transfer RNA synthetases class-II family profile" evidence="14">
    <location>
        <begin position="343"/>
        <end position="584"/>
    </location>
</feature>
<gene>
    <name evidence="16" type="ORF">LSINAPIS_LOCUS5354</name>
</gene>
<keyword evidence="8" id="KW-0862">Zinc</keyword>
<dbReference type="CDD" id="cd00771">
    <property type="entry name" value="ThrRS_core"/>
    <property type="match status" value="1"/>
</dbReference>
<keyword evidence="4" id="KW-0963">Cytoplasm</keyword>
<dbReference type="InterPro" id="IPR002314">
    <property type="entry name" value="aa-tRNA-synt_IIb"/>
</dbReference>
<dbReference type="FunFam" id="3.40.50.800:FF:000003">
    <property type="entry name" value="Threonine--tRNA ligase 2, cytoplasmic"/>
    <property type="match status" value="1"/>
</dbReference>
<comment type="similarity">
    <text evidence="2">Belongs to the class-II aminoacyl-tRNA synthetase family.</text>
</comment>
<evidence type="ECO:0000256" key="12">
    <source>
        <dbReference type="ARBA" id="ARBA00031900"/>
    </source>
</evidence>
<keyword evidence="5" id="KW-0436">Ligase</keyword>
<dbReference type="SUPFAM" id="SSF55186">
    <property type="entry name" value="ThrRS/AlaRS common domain"/>
    <property type="match status" value="1"/>
</dbReference>
<reference evidence="16 17" key="1">
    <citation type="submission" date="2017-07" db="EMBL/GenBank/DDBJ databases">
        <authorList>
            <person name="Talla V."/>
            <person name="Backstrom N."/>
        </authorList>
    </citation>
    <scope>NUCLEOTIDE SEQUENCE [LARGE SCALE GENOMIC DNA]</scope>
</reference>
<evidence type="ECO:0000256" key="11">
    <source>
        <dbReference type="ARBA" id="ARBA00023146"/>
    </source>
</evidence>
<dbReference type="FunFam" id="3.30.930.10:FF:000198">
    <property type="entry name" value="Threonine--tRNA ligase mitochondrial 1"/>
    <property type="match status" value="1"/>
</dbReference>
<dbReference type="Gene3D" id="3.40.50.800">
    <property type="entry name" value="Anticodon-binding domain"/>
    <property type="match status" value="1"/>
</dbReference>
<evidence type="ECO:0000259" key="14">
    <source>
        <dbReference type="PROSITE" id="PS50862"/>
    </source>
</evidence>
<keyword evidence="11" id="KW-0030">Aminoacyl-tRNA synthetase</keyword>
<evidence type="ECO:0000256" key="13">
    <source>
        <dbReference type="ARBA" id="ARBA00049515"/>
    </source>
</evidence>
<dbReference type="Pfam" id="PF07973">
    <property type="entry name" value="tRNA_SAD"/>
    <property type="match status" value="1"/>
</dbReference>
<dbReference type="PROSITE" id="PS50862">
    <property type="entry name" value="AA_TRNA_LIGASE_II"/>
    <property type="match status" value="1"/>
</dbReference>
<accession>A0A5E4Q492</accession>
<evidence type="ECO:0000313" key="17">
    <source>
        <dbReference type="Proteomes" id="UP000324832"/>
    </source>
</evidence>
<dbReference type="PANTHER" id="PTHR11451">
    <property type="entry name" value="THREONINE-TRNA LIGASE"/>
    <property type="match status" value="1"/>
</dbReference>
<evidence type="ECO:0000256" key="9">
    <source>
        <dbReference type="ARBA" id="ARBA00022840"/>
    </source>
</evidence>
<keyword evidence="17" id="KW-1185">Reference proteome</keyword>
<dbReference type="Pfam" id="PF02824">
    <property type="entry name" value="TGS"/>
    <property type="match status" value="1"/>
</dbReference>
<dbReference type="SUPFAM" id="SSF55681">
    <property type="entry name" value="Class II aaRS and biotin synthetases"/>
    <property type="match status" value="1"/>
</dbReference>
<evidence type="ECO:0000256" key="3">
    <source>
        <dbReference type="ARBA" id="ARBA00013163"/>
    </source>
</evidence>
<dbReference type="GO" id="GO:0006435">
    <property type="term" value="P:threonyl-tRNA aminoacylation"/>
    <property type="evidence" value="ECO:0007669"/>
    <property type="project" value="InterPro"/>
</dbReference>
<dbReference type="Gene3D" id="3.30.980.10">
    <property type="entry name" value="Threonyl-trna Synthetase, Chain A, domain 2"/>
    <property type="match status" value="1"/>
</dbReference>
<dbReference type="InterPro" id="IPR004095">
    <property type="entry name" value="TGS"/>
</dbReference>
<dbReference type="InterPro" id="IPR047246">
    <property type="entry name" value="ThrRS_anticodon"/>
</dbReference>
<feature type="domain" description="TGS" evidence="15">
    <location>
        <begin position="73"/>
        <end position="137"/>
    </location>
</feature>
<organism evidence="16 17">
    <name type="scientific">Leptidea sinapis</name>
    <dbReference type="NCBI Taxonomy" id="189913"/>
    <lineage>
        <taxon>Eukaryota</taxon>
        <taxon>Metazoa</taxon>
        <taxon>Ecdysozoa</taxon>
        <taxon>Arthropoda</taxon>
        <taxon>Hexapoda</taxon>
        <taxon>Insecta</taxon>
        <taxon>Pterygota</taxon>
        <taxon>Neoptera</taxon>
        <taxon>Endopterygota</taxon>
        <taxon>Lepidoptera</taxon>
        <taxon>Glossata</taxon>
        <taxon>Ditrysia</taxon>
        <taxon>Papilionoidea</taxon>
        <taxon>Pieridae</taxon>
        <taxon>Dismorphiinae</taxon>
        <taxon>Leptidea</taxon>
    </lineage>
</organism>
<dbReference type="AlphaFoldDB" id="A0A5E4Q492"/>
<dbReference type="GO" id="GO:0005739">
    <property type="term" value="C:mitochondrion"/>
    <property type="evidence" value="ECO:0007669"/>
    <property type="project" value="TreeGrafter"/>
</dbReference>
<dbReference type="InterPro" id="IPR002320">
    <property type="entry name" value="Thr-tRNA-ligase_IIa"/>
</dbReference>
<comment type="subcellular location">
    <subcellularLocation>
        <location evidence="1">Cytoplasm</location>
    </subcellularLocation>
</comment>
<evidence type="ECO:0000256" key="4">
    <source>
        <dbReference type="ARBA" id="ARBA00022490"/>
    </source>
</evidence>
<dbReference type="FunFam" id="3.30.930.10:FF:000002">
    <property type="entry name" value="Threonine--tRNA ligase"/>
    <property type="match status" value="1"/>
</dbReference>
<keyword evidence="9" id="KW-0067">ATP-binding</keyword>
<dbReference type="InterPro" id="IPR012675">
    <property type="entry name" value="Beta-grasp_dom_sf"/>
</dbReference>